<dbReference type="InterPro" id="IPR036291">
    <property type="entry name" value="NAD(P)-bd_dom_sf"/>
</dbReference>
<dbReference type="SUPFAM" id="SSF51735">
    <property type="entry name" value="NAD(P)-binding Rossmann-fold domains"/>
    <property type="match status" value="1"/>
</dbReference>
<dbReference type="InterPro" id="IPR016040">
    <property type="entry name" value="NAD(P)-bd_dom"/>
</dbReference>
<dbReference type="PANTHER" id="PTHR48079:SF6">
    <property type="entry name" value="NAD(P)-BINDING DOMAIN-CONTAINING PROTEIN-RELATED"/>
    <property type="match status" value="1"/>
</dbReference>
<dbReference type="RefSeq" id="WP_183202089.1">
    <property type="nucleotide sequence ID" value="NZ_JACIEK010000018.1"/>
</dbReference>
<proteinExistence type="predicted"/>
<sequence>MQRTVFLAGASGVLGHRLVPMLRSKGWRVVGLTRKAGRREALAALGAEPVVADVFDAEELCRVTVAAKPTVVIHQLTDLPPGLDPTLMENATARNARIRHEGTRNLIAAAIEAGARRIVAQSVAFAYADGSLPHREDDALALDAPGRAGVSARGVASLERQILGGPLEGLVLRYGRLYGPGTGFDTAAGAAPVHVDAAAYAAVLAAEMGENGLYNIAEDDGAVSSERAKRQWGWSAAWRSAETRT</sequence>
<reference evidence="2 3" key="1">
    <citation type="submission" date="2020-08" db="EMBL/GenBank/DDBJ databases">
        <title>Genomic Encyclopedia of Type Strains, Phase IV (KMG-IV): sequencing the most valuable type-strain genomes for metagenomic binning, comparative biology and taxonomic classification.</title>
        <authorList>
            <person name="Goeker M."/>
        </authorList>
    </citation>
    <scope>NUCLEOTIDE SEQUENCE [LARGE SCALE GENOMIC DNA]</scope>
    <source>
        <strain evidence="2 3">DSM 102238</strain>
    </source>
</reference>
<evidence type="ECO:0000259" key="1">
    <source>
        <dbReference type="Pfam" id="PF13460"/>
    </source>
</evidence>
<dbReference type="Proteomes" id="UP000542776">
    <property type="component" value="Unassembled WGS sequence"/>
</dbReference>
<accession>A0A7W6MM02</accession>
<dbReference type="Pfam" id="PF13460">
    <property type="entry name" value="NAD_binding_10"/>
    <property type="match status" value="1"/>
</dbReference>
<dbReference type="EMBL" id="JACIEK010000018">
    <property type="protein sequence ID" value="MBB4000332.1"/>
    <property type="molecule type" value="Genomic_DNA"/>
</dbReference>
<comment type="caution">
    <text evidence="2">The sequence shown here is derived from an EMBL/GenBank/DDBJ whole genome shotgun (WGS) entry which is preliminary data.</text>
</comment>
<dbReference type="GO" id="GO:0004029">
    <property type="term" value="F:aldehyde dehydrogenase (NAD+) activity"/>
    <property type="evidence" value="ECO:0007669"/>
    <property type="project" value="TreeGrafter"/>
</dbReference>
<feature type="domain" description="NAD(P)-binding" evidence="1">
    <location>
        <begin position="9"/>
        <end position="133"/>
    </location>
</feature>
<organism evidence="2 3">
    <name type="scientific">Aureimonas pseudogalii</name>
    <dbReference type="NCBI Taxonomy" id="1744844"/>
    <lineage>
        <taxon>Bacteria</taxon>
        <taxon>Pseudomonadati</taxon>
        <taxon>Pseudomonadota</taxon>
        <taxon>Alphaproteobacteria</taxon>
        <taxon>Hyphomicrobiales</taxon>
        <taxon>Aurantimonadaceae</taxon>
        <taxon>Aureimonas</taxon>
    </lineage>
</organism>
<dbReference type="PANTHER" id="PTHR48079">
    <property type="entry name" value="PROTEIN YEEZ"/>
    <property type="match status" value="1"/>
</dbReference>
<evidence type="ECO:0000313" key="3">
    <source>
        <dbReference type="Proteomes" id="UP000542776"/>
    </source>
</evidence>
<gene>
    <name evidence="2" type="ORF">GGR04_004209</name>
</gene>
<dbReference type="Gene3D" id="3.40.50.720">
    <property type="entry name" value="NAD(P)-binding Rossmann-like Domain"/>
    <property type="match status" value="1"/>
</dbReference>
<dbReference type="GO" id="GO:0005737">
    <property type="term" value="C:cytoplasm"/>
    <property type="evidence" value="ECO:0007669"/>
    <property type="project" value="TreeGrafter"/>
</dbReference>
<keyword evidence="3" id="KW-1185">Reference proteome</keyword>
<protein>
    <submittedName>
        <fullName evidence="2">Nucleoside-diphosphate-sugar epimerase</fullName>
    </submittedName>
</protein>
<dbReference type="InterPro" id="IPR051783">
    <property type="entry name" value="NAD(P)-dependent_oxidoreduct"/>
</dbReference>
<evidence type="ECO:0000313" key="2">
    <source>
        <dbReference type="EMBL" id="MBB4000332.1"/>
    </source>
</evidence>
<dbReference type="AlphaFoldDB" id="A0A7W6MM02"/>
<name>A0A7W6MM02_9HYPH</name>